<dbReference type="AlphaFoldDB" id="A0A0H5CBF5"/>
<evidence type="ECO:0000313" key="14">
    <source>
        <dbReference type="EMBL" id="CEP21579.1"/>
    </source>
</evidence>
<feature type="region of interest" description="Disordered" evidence="12">
    <location>
        <begin position="478"/>
        <end position="517"/>
    </location>
</feature>
<dbReference type="InterPro" id="IPR036390">
    <property type="entry name" value="WH_DNA-bd_sf"/>
</dbReference>
<dbReference type="GO" id="GO:0005634">
    <property type="term" value="C:nucleus"/>
    <property type="evidence" value="ECO:0007669"/>
    <property type="project" value="UniProtKB-SubCell"/>
</dbReference>
<evidence type="ECO:0000259" key="13">
    <source>
        <dbReference type="PROSITE" id="PS00434"/>
    </source>
</evidence>
<gene>
    <name evidence="14" type="primary">CTA8</name>
    <name evidence="14" type="ORF">BN1211_1709</name>
</gene>
<dbReference type="Pfam" id="PF00447">
    <property type="entry name" value="HSF_DNA-bind"/>
    <property type="match status" value="1"/>
</dbReference>
<dbReference type="PANTHER" id="PTHR10015:SF427">
    <property type="entry name" value="HEAT SHOCK FACTOR PROTEIN"/>
    <property type="match status" value="1"/>
</dbReference>
<accession>A0A0H5CBF5</accession>
<evidence type="ECO:0000256" key="8">
    <source>
        <dbReference type="ARBA" id="ARBA00062447"/>
    </source>
</evidence>
<reference evidence="15" key="1">
    <citation type="journal article" date="2015" name="J. Biotechnol.">
        <title>The structure of the Cyberlindnera jadinii genome and its relation to Candida utilis analyzed by the occurrence of single nucleotide polymorphisms.</title>
        <authorList>
            <person name="Rupp O."/>
            <person name="Brinkrolf K."/>
            <person name="Buerth C."/>
            <person name="Kunigo M."/>
            <person name="Schneider J."/>
            <person name="Jaenicke S."/>
            <person name="Goesmann A."/>
            <person name="Puehler A."/>
            <person name="Jaeger K.-E."/>
            <person name="Ernst J.F."/>
        </authorList>
    </citation>
    <scope>NUCLEOTIDE SEQUENCE [LARGE SCALE GENOMIC DNA]</scope>
    <source>
        <strain evidence="15">ATCC 18201 / CBS 1600 / BCRC 20928 / JCM 3617 / NBRC 0987 / NRRL Y-1542</strain>
    </source>
</reference>
<dbReference type="PANTHER" id="PTHR10015">
    <property type="entry name" value="HEAT SHOCK TRANSCRIPTION FACTOR"/>
    <property type="match status" value="1"/>
</dbReference>
<dbReference type="SUPFAM" id="SSF46785">
    <property type="entry name" value="Winged helix' DNA-binding domain"/>
    <property type="match status" value="1"/>
</dbReference>
<proteinExistence type="inferred from homology"/>
<evidence type="ECO:0000256" key="3">
    <source>
        <dbReference type="ARBA" id="ARBA00023015"/>
    </source>
</evidence>
<dbReference type="GO" id="GO:0032993">
    <property type="term" value="C:protein-DNA complex"/>
    <property type="evidence" value="ECO:0007669"/>
    <property type="project" value="UniProtKB-ARBA"/>
</dbReference>
<evidence type="ECO:0000256" key="1">
    <source>
        <dbReference type="ARBA" id="ARBA00004123"/>
    </source>
</evidence>
<dbReference type="GO" id="GO:0043565">
    <property type="term" value="F:sequence-specific DNA binding"/>
    <property type="evidence" value="ECO:0007669"/>
    <property type="project" value="InterPro"/>
</dbReference>
<dbReference type="InterPro" id="IPR036388">
    <property type="entry name" value="WH-like_DNA-bd_sf"/>
</dbReference>
<dbReference type="PROSITE" id="PS00434">
    <property type="entry name" value="HSF_DOMAIN"/>
    <property type="match status" value="1"/>
</dbReference>
<sequence>MEDSPQQSNFFDTANRVQLANSILGTNHRGTPQRYSQSPYLLHTTQRANNIGLIAAGNTQVSQSYPAYPNIPQEPYSTVPIIETLPSQAMSNPQSFQPTQQRNLNGQRTQAPNMATVNQQNPNPSSNPNPVTPNHFYVEESPMAFSTDDTFPHMLLDSFNPTEDVPRLQEIEAVSPQTTTDLMQYRANPLTASSSTSTSATNKKSTAEQSPKKYKNGALALTENVKHHSSHKSSKKHTKNRPAFVTKLWTMVNDPANQELINWSDDGLSFIVDNRELFVQQVLPKYFKHSNFASFVRQLNMYGWHKVQDVNSGSLHSDERWQFNNENFQRGKPELLDQIVRNKPQDDADEAESAQQQTNGFKGINVKLLMNELSTLKTNQLKITKELSRVRQDNELLWQELFTTREKNAVQNEKIEKILQFLASVYGNRVQVLEDDSDDHLRDSQVQMYSSPSYMYQQPVAQQQSDPYSEASRFQKPRLLIKQRSSSNSSSSRADSARSSVPVSGRPTISELPESPENFNSEQLQQLIDETNSSTVPKTDSLQTLQGANNPNLDSLSKTIEQQGQSIDDIITKLQTQQYNASSVGQDSTPAGNFDLDEFLNQDIDPDDNATLQLNPIADKPGTIHELPEEDVDVQQSPEPAKKKTRSA</sequence>
<keyword evidence="3" id="KW-0805">Transcription regulation</keyword>
<name>A0A0H5CBF5_CYBJN</name>
<keyword evidence="6" id="KW-0539">Nucleus</keyword>
<evidence type="ECO:0000256" key="6">
    <source>
        <dbReference type="ARBA" id="ARBA00023242"/>
    </source>
</evidence>
<evidence type="ECO:0000256" key="11">
    <source>
        <dbReference type="RuleBase" id="RU004020"/>
    </source>
</evidence>
<comment type="subunit">
    <text evidence="8">Homotrimer. Homotrimerization increases the affinity of HSF1 to DNA.</text>
</comment>
<evidence type="ECO:0000256" key="9">
    <source>
        <dbReference type="ARBA" id="ARBA00068818"/>
    </source>
</evidence>
<comment type="similarity">
    <text evidence="2 11">Belongs to the HSF family.</text>
</comment>
<evidence type="ECO:0000256" key="10">
    <source>
        <dbReference type="ARBA" id="ARBA00084017"/>
    </source>
</evidence>
<protein>
    <recommendedName>
        <fullName evidence="9">Heat shock transcription factor</fullName>
    </recommendedName>
    <alternativeName>
        <fullName evidence="10">Heat shock factor protein</fullName>
    </alternativeName>
</protein>
<dbReference type="Proteomes" id="UP000038830">
    <property type="component" value="Unassembled WGS sequence"/>
</dbReference>
<comment type="function">
    <text evidence="7">DNA-binding transcription factor that specifically binds heat shock promoter elements (HSE) and activates transcription.</text>
</comment>
<evidence type="ECO:0000256" key="2">
    <source>
        <dbReference type="ARBA" id="ARBA00006403"/>
    </source>
</evidence>
<dbReference type="InterPro" id="IPR000232">
    <property type="entry name" value="HSF_DNA-bd"/>
</dbReference>
<dbReference type="Gene3D" id="1.10.10.10">
    <property type="entry name" value="Winged helix-like DNA-binding domain superfamily/Winged helix DNA-binding domain"/>
    <property type="match status" value="1"/>
</dbReference>
<dbReference type="GO" id="GO:0003700">
    <property type="term" value="F:DNA-binding transcription factor activity"/>
    <property type="evidence" value="ECO:0007669"/>
    <property type="project" value="InterPro"/>
</dbReference>
<keyword evidence="5" id="KW-0804">Transcription</keyword>
<feature type="domain" description="HSF-type DNA-binding" evidence="13">
    <location>
        <begin position="283"/>
        <end position="307"/>
    </location>
</feature>
<evidence type="ECO:0000256" key="4">
    <source>
        <dbReference type="ARBA" id="ARBA00023125"/>
    </source>
</evidence>
<keyword evidence="4" id="KW-0238">DNA-binding</keyword>
<dbReference type="SMART" id="SM00415">
    <property type="entry name" value="HSF"/>
    <property type="match status" value="1"/>
</dbReference>
<feature type="compositionally biased region" description="Low complexity" evidence="12">
    <location>
        <begin position="191"/>
        <end position="204"/>
    </location>
</feature>
<evidence type="ECO:0000256" key="5">
    <source>
        <dbReference type="ARBA" id="ARBA00023163"/>
    </source>
</evidence>
<dbReference type="PRINTS" id="PR00056">
    <property type="entry name" value="HSFDOMAIN"/>
</dbReference>
<evidence type="ECO:0000256" key="7">
    <source>
        <dbReference type="ARBA" id="ARBA00059868"/>
    </source>
</evidence>
<organism evidence="14 15">
    <name type="scientific">Cyberlindnera jadinii (strain ATCC 18201 / CBS 1600 / BCRC 20928 / JCM 3617 / NBRC 0987 / NRRL Y-1542)</name>
    <name type="common">Torula yeast</name>
    <name type="synonym">Candida utilis</name>
    <dbReference type="NCBI Taxonomy" id="983966"/>
    <lineage>
        <taxon>Eukaryota</taxon>
        <taxon>Fungi</taxon>
        <taxon>Dikarya</taxon>
        <taxon>Ascomycota</taxon>
        <taxon>Saccharomycotina</taxon>
        <taxon>Saccharomycetes</taxon>
        <taxon>Phaffomycetales</taxon>
        <taxon>Phaffomycetaceae</taxon>
        <taxon>Cyberlindnera</taxon>
    </lineage>
</organism>
<evidence type="ECO:0000313" key="15">
    <source>
        <dbReference type="Proteomes" id="UP000038830"/>
    </source>
</evidence>
<feature type="region of interest" description="Disordered" evidence="12">
    <location>
        <begin position="616"/>
        <end position="648"/>
    </location>
</feature>
<feature type="region of interest" description="Disordered" evidence="12">
    <location>
        <begin position="534"/>
        <end position="555"/>
    </location>
</feature>
<feature type="compositionally biased region" description="Low complexity" evidence="12">
    <location>
        <begin position="484"/>
        <end position="500"/>
    </location>
</feature>
<evidence type="ECO:0000256" key="12">
    <source>
        <dbReference type="SAM" id="MobiDB-lite"/>
    </source>
</evidence>
<feature type="region of interest" description="Disordered" evidence="12">
    <location>
        <begin position="190"/>
        <end position="214"/>
    </location>
</feature>
<comment type="subcellular location">
    <subcellularLocation>
        <location evidence="1">Nucleus</location>
    </subcellularLocation>
</comment>
<dbReference type="FunFam" id="1.10.10.10:FF:000027">
    <property type="entry name" value="Heat shock transcription factor 1"/>
    <property type="match status" value="1"/>
</dbReference>
<dbReference type="EMBL" id="CDQK01000002">
    <property type="protein sequence ID" value="CEP21579.1"/>
    <property type="molecule type" value="Genomic_DNA"/>
</dbReference>